<keyword evidence="1" id="KW-0808">Transferase</keyword>
<dbReference type="Proteomes" id="UP000717696">
    <property type="component" value="Unassembled WGS sequence"/>
</dbReference>
<dbReference type="GO" id="GO:0016747">
    <property type="term" value="F:acyltransferase activity, transferring groups other than amino-acyl groups"/>
    <property type="evidence" value="ECO:0007669"/>
    <property type="project" value="InterPro"/>
</dbReference>
<evidence type="ECO:0000259" key="3">
    <source>
        <dbReference type="PROSITE" id="PS51186"/>
    </source>
</evidence>
<feature type="domain" description="N-acetyltransferase" evidence="3">
    <location>
        <begin position="176"/>
        <end position="303"/>
    </location>
</feature>
<dbReference type="InterPro" id="IPR050680">
    <property type="entry name" value="YpeA/RimI_acetyltransf"/>
</dbReference>
<dbReference type="CDD" id="cd04301">
    <property type="entry name" value="NAT_SF"/>
    <property type="match status" value="2"/>
</dbReference>
<feature type="domain" description="N-acetyltransferase" evidence="3">
    <location>
        <begin position="19"/>
        <end position="184"/>
    </location>
</feature>
<dbReference type="EMBL" id="JAGMUU010000021">
    <property type="protein sequence ID" value="KAH7129553.1"/>
    <property type="molecule type" value="Genomic_DNA"/>
</dbReference>
<proteinExistence type="predicted"/>
<organism evidence="4 5">
    <name type="scientific">Dactylonectria estremocensis</name>
    <dbReference type="NCBI Taxonomy" id="1079267"/>
    <lineage>
        <taxon>Eukaryota</taxon>
        <taxon>Fungi</taxon>
        <taxon>Dikarya</taxon>
        <taxon>Ascomycota</taxon>
        <taxon>Pezizomycotina</taxon>
        <taxon>Sordariomycetes</taxon>
        <taxon>Hypocreomycetidae</taxon>
        <taxon>Hypocreales</taxon>
        <taxon>Nectriaceae</taxon>
        <taxon>Dactylonectria</taxon>
    </lineage>
</organism>
<evidence type="ECO:0000313" key="5">
    <source>
        <dbReference type="Proteomes" id="UP000717696"/>
    </source>
</evidence>
<keyword evidence="2" id="KW-0012">Acyltransferase</keyword>
<gene>
    <name evidence="4" type="ORF">B0J13DRAFT_564250</name>
</gene>
<keyword evidence="5" id="KW-1185">Reference proteome</keyword>
<dbReference type="Gene3D" id="3.40.630.30">
    <property type="match status" value="2"/>
</dbReference>
<dbReference type="InterPro" id="IPR016181">
    <property type="entry name" value="Acyl_CoA_acyltransferase"/>
</dbReference>
<name>A0A9P9E1X2_9HYPO</name>
<dbReference type="InterPro" id="IPR000182">
    <property type="entry name" value="GNAT_dom"/>
</dbReference>
<dbReference type="Pfam" id="PF00583">
    <property type="entry name" value="Acetyltransf_1"/>
    <property type="match status" value="1"/>
</dbReference>
<dbReference type="AlphaFoldDB" id="A0A9P9E1X2"/>
<evidence type="ECO:0000313" key="4">
    <source>
        <dbReference type="EMBL" id="KAH7129553.1"/>
    </source>
</evidence>
<dbReference type="SUPFAM" id="SSF55729">
    <property type="entry name" value="Acyl-CoA N-acyltransferases (Nat)"/>
    <property type="match status" value="2"/>
</dbReference>
<dbReference type="PROSITE" id="PS51186">
    <property type="entry name" value="GNAT"/>
    <property type="match status" value="2"/>
</dbReference>
<evidence type="ECO:0000256" key="1">
    <source>
        <dbReference type="ARBA" id="ARBA00022679"/>
    </source>
</evidence>
<dbReference type="OrthoDB" id="9975416at2759"/>
<reference evidence="4" key="1">
    <citation type="journal article" date="2021" name="Nat. Commun.">
        <title>Genetic determinants of endophytism in the Arabidopsis root mycobiome.</title>
        <authorList>
            <person name="Mesny F."/>
            <person name="Miyauchi S."/>
            <person name="Thiergart T."/>
            <person name="Pickel B."/>
            <person name="Atanasova L."/>
            <person name="Karlsson M."/>
            <person name="Huettel B."/>
            <person name="Barry K.W."/>
            <person name="Haridas S."/>
            <person name="Chen C."/>
            <person name="Bauer D."/>
            <person name="Andreopoulos W."/>
            <person name="Pangilinan J."/>
            <person name="LaButti K."/>
            <person name="Riley R."/>
            <person name="Lipzen A."/>
            <person name="Clum A."/>
            <person name="Drula E."/>
            <person name="Henrissat B."/>
            <person name="Kohler A."/>
            <person name="Grigoriev I.V."/>
            <person name="Martin F.M."/>
            <person name="Hacquard S."/>
        </authorList>
    </citation>
    <scope>NUCLEOTIDE SEQUENCE</scope>
    <source>
        <strain evidence="4">MPI-CAGE-AT-0021</strain>
    </source>
</reference>
<protein>
    <submittedName>
        <fullName evidence="4">Acetyltransferase, gnat family</fullName>
    </submittedName>
</protein>
<accession>A0A9P9E1X2</accession>
<dbReference type="PANTHER" id="PTHR43420">
    <property type="entry name" value="ACETYLTRANSFERASE"/>
    <property type="match status" value="1"/>
</dbReference>
<sequence length="303" mass="33472">MFLRYNHIVLKASTSLPTMESKPASSLPLAQIAELVNVSFSNGIWGEVNYSAEAIAVWFKRNFTALELSHIYYLPSDLETPVAFAFISTRDDKPTEVRIAPMGVVPSFRRQGLGLKAMNALIEAEKKRGTTLLELECAQKNAAALNLYKSVGFVISQELCTWEGTSPQAGESDSISTLGECEMAEVERLVKLHAADDLPWPAWGFNAPPIRGRAFTLGHAYCCVADPDDAKPDAAVELLTLFVEPEWRGKGEAKALLKAIMAKYPGRKWVASGPFPKQHGEKLVVEMGFKEVDSARYQMRLTF</sequence>
<comment type="caution">
    <text evidence="4">The sequence shown here is derived from an EMBL/GenBank/DDBJ whole genome shotgun (WGS) entry which is preliminary data.</text>
</comment>
<evidence type="ECO:0000256" key="2">
    <source>
        <dbReference type="ARBA" id="ARBA00023315"/>
    </source>
</evidence>